<evidence type="ECO:0000313" key="1">
    <source>
        <dbReference type="EMBL" id="GEZ67509.1"/>
    </source>
</evidence>
<sequence>WKAMPKEIGGLRDKLAENTKLQEIDSSSFLRVSKMSCH</sequence>
<name>A0A699IPG7_TANCI</name>
<dbReference type="AlphaFoldDB" id="A0A699IPG7"/>
<proteinExistence type="predicted"/>
<comment type="caution">
    <text evidence="1">The sequence shown here is derived from an EMBL/GenBank/DDBJ whole genome shotgun (WGS) entry which is preliminary data.</text>
</comment>
<protein>
    <submittedName>
        <fullName evidence="1">Uncharacterized protein</fullName>
    </submittedName>
</protein>
<gene>
    <name evidence="1" type="ORF">Tci_539482</name>
</gene>
<reference evidence="1" key="1">
    <citation type="journal article" date="2019" name="Sci. Rep.">
        <title>Draft genome of Tanacetum cinerariifolium, the natural source of mosquito coil.</title>
        <authorList>
            <person name="Yamashiro T."/>
            <person name="Shiraishi A."/>
            <person name="Satake H."/>
            <person name="Nakayama K."/>
        </authorList>
    </citation>
    <scope>NUCLEOTIDE SEQUENCE</scope>
</reference>
<accession>A0A699IPG7</accession>
<dbReference type="EMBL" id="BKCJ010308582">
    <property type="protein sequence ID" value="GEZ67509.1"/>
    <property type="molecule type" value="Genomic_DNA"/>
</dbReference>
<organism evidence="1">
    <name type="scientific">Tanacetum cinerariifolium</name>
    <name type="common">Dalmatian daisy</name>
    <name type="synonym">Chrysanthemum cinerariifolium</name>
    <dbReference type="NCBI Taxonomy" id="118510"/>
    <lineage>
        <taxon>Eukaryota</taxon>
        <taxon>Viridiplantae</taxon>
        <taxon>Streptophyta</taxon>
        <taxon>Embryophyta</taxon>
        <taxon>Tracheophyta</taxon>
        <taxon>Spermatophyta</taxon>
        <taxon>Magnoliopsida</taxon>
        <taxon>eudicotyledons</taxon>
        <taxon>Gunneridae</taxon>
        <taxon>Pentapetalae</taxon>
        <taxon>asterids</taxon>
        <taxon>campanulids</taxon>
        <taxon>Asterales</taxon>
        <taxon>Asteraceae</taxon>
        <taxon>Asteroideae</taxon>
        <taxon>Anthemideae</taxon>
        <taxon>Anthemidinae</taxon>
        <taxon>Tanacetum</taxon>
    </lineage>
</organism>
<feature type="non-terminal residue" evidence="1">
    <location>
        <position position="1"/>
    </location>
</feature>